<comment type="caution">
    <text evidence="7">The sequence shown here is derived from an EMBL/GenBank/DDBJ whole genome shotgun (WGS) entry which is preliminary data.</text>
</comment>
<dbReference type="PROSITE" id="PS50929">
    <property type="entry name" value="ABC_TM1F"/>
    <property type="match status" value="1"/>
</dbReference>
<dbReference type="Proteomes" id="UP000229041">
    <property type="component" value="Unassembled WGS sequence"/>
</dbReference>
<name>A0A2M8G8P2_9BACT</name>
<proteinExistence type="predicted"/>
<dbReference type="Gene3D" id="3.40.50.300">
    <property type="entry name" value="P-loop containing nucleotide triphosphate hydrolases"/>
    <property type="match status" value="1"/>
</dbReference>
<dbReference type="InterPro" id="IPR027417">
    <property type="entry name" value="P-loop_NTPase"/>
</dbReference>
<keyword evidence="2 5" id="KW-0812">Transmembrane</keyword>
<evidence type="ECO:0000313" key="7">
    <source>
        <dbReference type="EMBL" id="PJC69765.1"/>
    </source>
</evidence>
<protein>
    <recommendedName>
        <fullName evidence="6">ABC transmembrane type-1 domain-containing protein</fullName>
    </recommendedName>
</protein>
<evidence type="ECO:0000313" key="8">
    <source>
        <dbReference type="Proteomes" id="UP000229041"/>
    </source>
</evidence>
<dbReference type="SUPFAM" id="SSF90123">
    <property type="entry name" value="ABC transporter transmembrane region"/>
    <property type="match status" value="1"/>
</dbReference>
<dbReference type="GO" id="GO:0005524">
    <property type="term" value="F:ATP binding"/>
    <property type="evidence" value="ECO:0007669"/>
    <property type="project" value="InterPro"/>
</dbReference>
<dbReference type="SUPFAM" id="SSF52540">
    <property type="entry name" value="P-loop containing nucleoside triphosphate hydrolases"/>
    <property type="match status" value="1"/>
</dbReference>
<reference evidence="8" key="1">
    <citation type="submission" date="2017-09" db="EMBL/GenBank/DDBJ databases">
        <title>Depth-based differentiation of microbial function through sediment-hosted aquifers and enrichment of novel symbionts in the deep terrestrial subsurface.</title>
        <authorList>
            <person name="Probst A.J."/>
            <person name="Ladd B."/>
            <person name="Jarett J.K."/>
            <person name="Geller-Mcgrath D.E."/>
            <person name="Sieber C.M.K."/>
            <person name="Emerson J.B."/>
            <person name="Anantharaman K."/>
            <person name="Thomas B.C."/>
            <person name="Malmstrom R."/>
            <person name="Stieglmeier M."/>
            <person name="Klingl A."/>
            <person name="Woyke T."/>
            <person name="Ryan C.M."/>
            <person name="Banfield J.F."/>
        </authorList>
    </citation>
    <scope>NUCLEOTIDE SEQUENCE [LARGE SCALE GENOMIC DNA]</scope>
</reference>
<dbReference type="GO" id="GO:0016887">
    <property type="term" value="F:ATP hydrolysis activity"/>
    <property type="evidence" value="ECO:0007669"/>
    <property type="project" value="InterPro"/>
</dbReference>
<evidence type="ECO:0000256" key="4">
    <source>
        <dbReference type="ARBA" id="ARBA00023136"/>
    </source>
</evidence>
<evidence type="ECO:0000256" key="1">
    <source>
        <dbReference type="ARBA" id="ARBA00004651"/>
    </source>
</evidence>
<dbReference type="EMBL" id="PFQR01000045">
    <property type="protein sequence ID" value="PJC69765.1"/>
    <property type="molecule type" value="Genomic_DNA"/>
</dbReference>
<accession>A0A2M8G8P2</accession>
<sequence length="192" mass="21674">MTQFSIFVYSFFLIRAGELTVGQLIMFNGYAAMIFGPIVVLARNWQTVQNGLISLIRAEKILNYPSEIYVPKNAVVLSKINGGIVFNKVSFYYQRNKKKILDDVSFRVESGETVAIVGESGVGKTTLVELIYFYYPPTSGQILIDSHNLKNLDLKALRSNIAVVPQEIILFNDTRADDAYHRSPFKHGQESR</sequence>
<dbReference type="GO" id="GO:0015421">
    <property type="term" value="F:ABC-type oligopeptide transporter activity"/>
    <property type="evidence" value="ECO:0007669"/>
    <property type="project" value="TreeGrafter"/>
</dbReference>
<organism evidence="7 8">
    <name type="scientific">Candidatus Tagabacteria bacterium CG_4_8_14_3_um_filter_41_8</name>
    <dbReference type="NCBI Taxonomy" id="1975018"/>
    <lineage>
        <taxon>Bacteria</taxon>
        <taxon>Candidatus Tagaibacteriota</taxon>
    </lineage>
</organism>
<evidence type="ECO:0000256" key="5">
    <source>
        <dbReference type="SAM" id="Phobius"/>
    </source>
</evidence>
<evidence type="ECO:0000256" key="2">
    <source>
        <dbReference type="ARBA" id="ARBA00022692"/>
    </source>
</evidence>
<keyword evidence="3 5" id="KW-1133">Transmembrane helix</keyword>
<comment type="subcellular location">
    <subcellularLocation>
        <location evidence="1">Cell membrane</location>
        <topology evidence="1">Multi-pass membrane protein</topology>
    </subcellularLocation>
</comment>
<evidence type="ECO:0000256" key="3">
    <source>
        <dbReference type="ARBA" id="ARBA00022989"/>
    </source>
</evidence>
<dbReference type="Pfam" id="PF00005">
    <property type="entry name" value="ABC_tran"/>
    <property type="match status" value="1"/>
</dbReference>
<dbReference type="Gene3D" id="1.20.1560.10">
    <property type="entry name" value="ABC transporter type 1, transmembrane domain"/>
    <property type="match status" value="1"/>
</dbReference>
<keyword evidence="4 5" id="KW-0472">Membrane</keyword>
<gene>
    <name evidence="7" type="ORF">CO014_01730</name>
</gene>
<dbReference type="InterPro" id="IPR011527">
    <property type="entry name" value="ABC1_TM_dom"/>
</dbReference>
<dbReference type="PANTHER" id="PTHR43394">
    <property type="entry name" value="ATP-DEPENDENT PERMEASE MDL1, MITOCHONDRIAL"/>
    <property type="match status" value="1"/>
</dbReference>
<feature type="domain" description="ABC transmembrane type-1" evidence="6">
    <location>
        <begin position="1"/>
        <end position="50"/>
    </location>
</feature>
<dbReference type="InterPro" id="IPR036640">
    <property type="entry name" value="ABC1_TM_sf"/>
</dbReference>
<evidence type="ECO:0000259" key="6">
    <source>
        <dbReference type="PROSITE" id="PS50929"/>
    </source>
</evidence>
<feature type="transmembrane region" description="Helical" evidence="5">
    <location>
        <begin position="20"/>
        <end position="42"/>
    </location>
</feature>
<dbReference type="GO" id="GO:0005886">
    <property type="term" value="C:plasma membrane"/>
    <property type="evidence" value="ECO:0007669"/>
    <property type="project" value="UniProtKB-SubCell"/>
</dbReference>
<dbReference type="CDD" id="cd03228">
    <property type="entry name" value="ABCC_MRP_Like"/>
    <property type="match status" value="1"/>
</dbReference>
<dbReference type="AlphaFoldDB" id="A0A2M8G8P2"/>
<dbReference type="InterPro" id="IPR039421">
    <property type="entry name" value="Type_1_exporter"/>
</dbReference>
<dbReference type="PANTHER" id="PTHR43394:SF1">
    <property type="entry name" value="ATP-BINDING CASSETTE SUB-FAMILY B MEMBER 10, MITOCHONDRIAL"/>
    <property type="match status" value="1"/>
</dbReference>
<dbReference type="InterPro" id="IPR003439">
    <property type="entry name" value="ABC_transporter-like_ATP-bd"/>
</dbReference>